<protein>
    <submittedName>
        <fullName evidence="2">Uncharacterized protein</fullName>
    </submittedName>
</protein>
<keyword evidence="1" id="KW-0812">Transmembrane</keyword>
<feature type="transmembrane region" description="Helical" evidence="1">
    <location>
        <begin position="9"/>
        <end position="37"/>
    </location>
</feature>
<name>A0A486PR39_KLEPN</name>
<dbReference type="AlphaFoldDB" id="A0A486PR39"/>
<evidence type="ECO:0000256" key="1">
    <source>
        <dbReference type="SAM" id="Phobius"/>
    </source>
</evidence>
<evidence type="ECO:0000313" key="2">
    <source>
        <dbReference type="EMBL" id="VGL78417.1"/>
    </source>
</evidence>
<proteinExistence type="predicted"/>
<reference evidence="2" key="1">
    <citation type="submission" date="2019-03" db="EMBL/GenBank/DDBJ databases">
        <authorList>
            <consortium name="Pathogen Informatics"/>
        </authorList>
    </citation>
    <scope>NUCLEOTIDE SEQUENCE</scope>
    <source>
        <strain evidence="2">5012STDY7626451</strain>
    </source>
</reference>
<sequence>MNPYLKERIVLMVTAIAGVCIGAIAVALTLKFIQVFII</sequence>
<keyword evidence="1" id="KW-1133">Transmembrane helix</keyword>
<gene>
    <name evidence="2" type="ORF">SAMEA4873653_00616</name>
</gene>
<dbReference type="EMBL" id="CAAHCX010000001">
    <property type="protein sequence ID" value="VGL78417.1"/>
    <property type="molecule type" value="Genomic_DNA"/>
</dbReference>
<accession>A0A486PR39</accession>
<keyword evidence="1" id="KW-0472">Membrane</keyword>
<organism evidence="2">
    <name type="scientific">Klebsiella pneumoniae</name>
    <dbReference type="NCBI Taxonomy" id="573"/>
    <lineage>
        <taxon>Bacteria</taxon>
        <taxon>Pseudomonadati</taxon>
        <taxon>Pseudomonadota</taxon>
        <taxon>Gammaproteobacteria</taxon>
        <taxon>Enterobacterales</taxon>
        <taxon>Enterobacteriaceae</taxon>
        <taxon>Klebsiella/Raoultella group</taxon>
        <taxon>Klebsiella</taxon>
        <taxon>Klebsiella pneumoniae complex</taxon>
    </lineage>
</organism>